<dbReference type="PANTHER" id="PTHR45815:SF3">
    <property type="entry name" value="PROTEIN DISULFIDE-ISOMERASE A6"/>
    <property type="match status" value="1"/>
</dbReference>
<evidence type="ECO:0000256" key="9">
    <source>
        <dbReference type="ARBA" id="ARBA00023235"/>
    </source>
</evidence>
<proteinExistence type="inferred from homology"/>
<feature type="compositionally biased region" description="Low complexity" evidence="13">
    <location>
        <begin position="140"/>
        <end position="149"/>
    </location>
</feature>
<dbReference type="InterPro" id="IPR013766">
    <property type="entry name" value="Thioredoxin_domain"/>
</dbReference>
<keyword evidence="17" id="KW-1185">Reference proteome</keyword>
<evidence type="ECO:0000256" key="7">
    <source>
        <dbReference type="ARBA" id="ARBA00022824"/>
    </source>
</evidence>
<evidence type="ECO:0000256" key="4">
    <source>
        <dbReference type="ARBA" id="ARBA00012723"/>
    </source>
</evidence>
<dbReference type="Proteomes" id="UP001152747">
    <property type="component" value="Unassembled WGS sequence"/>
</dbReference>
<gene>
    <name evidence="16" type="ORF">CAMP_LOCUS18023</name>
</gene>
<evidence type="ECO:0000256" key="3">
    <source>
        <dbReference type="ARBA" id="ARBA00006347"/>
    </source>
</evidence>
<evidence type="ECO:0000256" key="11">
    <source>
        <dbReference type="ARBA" id="ARBA00067226"/>
    </source>
</evidence>
<dbReference type="PRINTS" id="PR00421">
    <property type="entry name" value="THIOREDOXIN"/>
</dbReference>
<evidence type="ECO:0000256" key="14">
    <source>
        <dbReference type="SAM" id="SignalP"/>
    </source>
</evidence>
<dbReference type="PANTHER" id="PTHR45815">
    <property type="entry name" value="PROTEIN DISULFIDE-ISOMERASE A6"/>
    <property type="match status" value="1"/>
</dbReference>
<feature type="signal peptide" evidence="14">
    <location>
        <begin position="1"/>
        <end position="19"/>
    </location>
</feature>
<comment type="subcellular location">
    <subcellularLocation>
        <location evidence="2">Endoplasmic reticulum lumen</location>
    </subcellularLocation>
</comment>
<sequence length="443" mass="48025">MTMSRLVVLALLAIGSASALFSKNDAVIELTAANFQSQVINSDDIWIVEFYAPWCGHCKNLVPEYKKAAAALKGIAKVGAVDMTQHQSVGQPYNVQGFPTLKIFGADKKKPVDFNGQRTAQAITDQILAEVKKAVAARLGGKSKTSSGGSSSGGKRGGSGSGSGSGNEVVELTDANFDELVLNSKDIWLVEFFAPWCGHCKNLEPHWKAAAAQLKGKVRLGAVDATVHTQAAGKFNIRGFPTIKYFAPGSDVSDAQDYDGGRQTSDIVSWAESRAQENRPAPEVLEGINQQVVEDACKDKQLCIFAFLPHILDCQAECRNNYLALLKEQSEKFKKNIWGWIWVEGSSQPGLEQAFEVGGFGYPAMTAFNSRKNKYAVLKGSFGKDGIHEFLRDLSYGKGRTSSLRGDAFPKVETLTKWDGKDGALPAEDDIDLSDVDLDKTEL</sequence>
<feature type="region of interest" description="Disordered" evidence="13">
    <location>
        <begin position="140"/>
        <end position="167"/>
    </location>
</feature>
<dbReference type="OrthoDB" id="10264505at2759"/>
<accession>A0A9P1J2L5</accession>
<dbReference type="GO" id="GO:0034976">
    <property type="term" value="P:response to endoplasmic reticulum stress"/>
    <property type="evidence" value="ECO:0007669"/>
    <property type="project" value="TreeGrafter"/>
</dbReference>
<keyword evidence="6" id="KW-0677">Repeat</keyword>
<dbReference type="AlphaFoldDB" id="A0A9P1J2L5"/>
<keyword evidence="8" id="KW-1015">Disulfide bond</keyword>
<dbReference type="InterPro" id="IPR036249">
    <property type="entry name" value="Thioredoxin-like_sf"/>
</dbReference>
<dbReference type="InterPro" id="IPR057305">
    <property type="entry name" value="Thioredox_PDIA6_C"/>
</dbReference>
<feature type="compositionally biased region" description="Gly residues" evidence="13">
    <location>
        <begin position="150"/>
        <end position="165"/>
    </location>
</feature>
<dbReference type="Pfam" id="PF24541">
    <property type="entry name" value="Thioredox_PDIA6_C"/>
    <property type="match status" value="1"/>
</dbReference>
<dbReference type="GO" id="GO:0005788">
    <property type="term" value="C:endoplasmic reticulum lumen"/>
    <property type="evidence" value="ECO:0007669"/>
    <property type="project" value="UniProtKB-SubCell"/>
</dbReference>
<protein>
    <recommendedName>
        <fullName evidence="11">Protein disulfide-isomerase A6 homolog</fullName>
        <ecNumber evidence="4">5.3.4.1</ecNumber>
    </recommendedName>
</protein>
<dbReference type="InterPro" id="IPR017937">
    <property type="entry name" value="Thioredoxin_CS"/>
</dbReference>
<organism evidence="16 17">
    <name type="scientific">Caenorhabditis angaria</name>
    <dbReference type="NCBI Taxonomy" id="860376"/>
    <lineage>
        <taxon>Eukaryota</taxon>
        <taxon>Metazoa</taxon>
        <taxon>Ecdysozoa</taxon>
        <taxon>Nematoda</taxon>
        <taxon>Chromadorea</taxon>
        <taxon>Rhabditida</taxon>
        <taxon>Rhabditina</taxon>
        <taxon>Rhabditomorpha</taxon>
        <taxon>Rhabditoidea</taxon>
        <taxon>Rhabditidae</taxon>
        <taxon>Peloderinae</taxon>
        <taxon>Caenorhabditis</taxon>
    </lineage>
</organism>
<evidence type="ECO:0000256" key="12">
    <source>
        <dbReference type="RuleBase" id="RU004208"/>
    </source>
</evidence>
<dbReference type="NCBIfam" id="TIGR01126">
    <property type="entry name" value="pdi_dom"/>
    <property type="match status" value="2"/>
</dbReference>
<feature type="domain" description="Thioredoxin" evidence="15">
    <location>
        <begin position="137"/>
        <end position="276"/>
    </location>
</feature>
<feature type="domain" description="Thioredoxin" evidence="15">
    <location>
        <begin position="19"/>
        <end position="133"/>
    </location>
</feature>
<name>A0A9P1J2L5_9PELO</name>
<comment type="caution">
    <text evidence="16">The sequence shown here is derived from an EMBL/GenBank/DDBJ whole genome shotgun (WGS) entry which is preliminary data.</text>
</comment>
<dbReference type="Gene3D" id="3.40.30.10">
    <property type="entry name" value="Glutaredoxin"/>
    <property type="match status" value="2"/>
</dbReference>
<comment type="similarity">
    <text evidence="3 12">Belongs to the protein disulfide isomerase family.</text>
</comment>
<evidence type="ECO:0000256" key="2">
    <source>
        <dbReference type="ARBA" id="ARBA00004319"/>
    </source>
</evidence>
<reference evidence="16" key="1">
    <citation type="submission" date="2022-11" db="EMBL/GenBank/DDBJ databases">
        <authorList>
            <person name="Kikuchi T."/>
        </authorList>
    </citation>
    <scope>NUCLEOTIDE SEQUENCE</scope>
    <source>
        <strain evidence="16">PS1010</strain>
    </source>
</reference>
<evidence type="ECO:0000256" key="10">
    <source>
        <dbReference type="ARBA" id="ARBA00023284"/>
    </source>
</evidence>
<dbReference type="GO" id="GO:0003756">
    <property type="term" value="F:protein disulfide isomerase activity"/>
    <property type="evidence" value="ECO:0007669"/>
    <property type="project" value="UniProtKB-EC"/>
</dbReference>
<keyword evidence="9" id="KW-0413">Isomerase</keyword>
<keyword evidence="10" id="KW-0676">Redox-active center</keyword>
<dbReference type="CDD" id="cd02983">
    <property type="entry name" value="P5_C"/>
    <property type="match status" value="1"/>
</dbReference>
<evidence type="ECO:0000313" key="16">
    <source>
        <dbReference type="EMBL" id="CAI5455386.1"/>
    </source>
</evidence>
<dbReference type="EMBL" id="CANHGI010000006">
    <property type="protein sequence ID" value="CAI5455386.1"/>
    <property type="molecule type" value="Genomic_DNA"/>
</dbReference>
<evidence type="ECO:0000256" key="1">
    <source>
        <dbReference type="ARBA" id="ARBA00001182"/>
    </source>
</evidence>
<dbReference type="PROSITE" id="PS51352">
    <property type="entry name" value="THIOREDOXIN_2"/>
    <property type="match status" value="2"/>
</dbReference>
<evidence type="ECO:0000259" key="15">
    <source>
        <dbReference type="PROSITE" id="PS51352"/>
    </source>
</evidence>
<comment type="catalytic activity">
    <reaction evidence="1">
        <text>Catalyzes the rearrangement of -S-S- bonds in proteins.</text>
        <dbReference type="EC" id="5.3.4.1"/>
    </reaction>
</comment>
<dbReference type="GO" id="GO:0015035">
    <property type="term" value="F:protein-disulfide reductase activity"/>
    <property type="evidence" value="ECO:0007669"/>
    <property type="project" value="TreeGrafter"/>
</dbReference>
<dbReference type="EC" id="5.3.4.1" evidence="4"/>
<dbReference type="CDD" id="cd03001">
    <property type="entry name" value="PDI_a_P5"/>
    <property type="match status" value="2"/>
</dbReference>
<dbReference type="FunFam" id="3.40.30.10:FF:000032">
    <property type="entry name" value="Protein disulfide-isomerase A6 homolog"/>
    <property type="match status" value="1"/>
</dbReference>
<dbReference type="FunFam" id="3.40.30.10:FF:000050">
    <property type="entry name" value="protein disulfide-isomerase A6 isoform X1"/>
    <property type="match status" value="1"/>
</dbReference>
<dbReference type="Pfam" id="PF00085">
    <property type="entry name" value="Thioredoxin"/>
    <property type="match status" value="2"/>
</dbReference>
<evidence type="ECO:0000256" key="5">
    <source>
        <dbReference type="ARBA" id="ARBA00022729"/>
    </source>
</evidence>
<dbReference type="SUPFAM" id="SSF52833">
    <property type="entry name" value="Thioredoxin-like"/>
    <property type="match status" value="3"/>
</dbReference>
<evidence type="ECO:0000256" key="13">
    <source>
        <dbReference type="SAM" id="MobiDB-lite"/>
    </source>
</evidence>
<keyword evidence="7" id="KW-0256">Endoplasmic reticulum</keyword>
<keyword evidence="5 14" id="KW-0732">Signal</keyword>
<dbReference type="PROSITE" id="PS00194">
    <property type="entry name" value="THIOREDOXIN_1"/>
    <property type="match status" value="2"/>
</dbReference>
<evidence type="ECO:0000256" key="8">
    <source>
        <dbReference type="ARBA" id="ARBA00023157"/>
    </source>
</evidence>
<feature type="chain" id="PRO_5040443633" description="Protein disulfide-isomerase A6 homolog" evidence="14">
    <location>
        <begin position="20"/>
        <end position="443"/>
    </location>
</feature>
<evidence type="ECO:0000256" key="6">
    <source>
        <dbReference type="ARBA" id="ARBA00022737"/>
    </source>
</evidence>
<dbReference type="InterPro" id="IPR005788">
    <property type="entry name" value="PDI_thioredoxin-like_dom"/>
</dbReference>
<evidence type="ECO:0000313" key="17">
    <source>
        <dbReference type="Proteomes" id="UP001152747"/>
    </source>
</evidence>